<comment type="cofactor">
    <cofactor evidence="2">
        <name>Zn(2+)</name>
        <dbReference type="ChEBI" id="CHEBI:29105"/>
    </cofactor>
</comment>
<dbReference type="SUPFAM" id="SSF55486">
    <property type="entry name" value="Metalloproteases ('zincins'), catalytic domain"/>
    <property type="match status" value="1"/>
</dbReference>
<dbReference type="InterPro" id="IPR024571">
    <property type="entry name" value="ERAP1-like_C_dom"/>
</dbReference>
<keyword evidence="7" id="KW-0645">Protease</keyword>
<comment type="caution">
    <text evidence="17">The sequence shown here is derived from an EMBL/GenBank/DDBJ whole genome shotgun (WGS) entry which is preliminary data.</text>
</comment>
<feature type="domain" description="Aminopeptidase N-like N-terminal" evidence="16">
    <location>
        <begin position="26"/>
        <end position="192"/>
    </location>
</feature>
<evidence type="ECO:0000256" key="11">
    <source>
        <dbReference type="ARBA" id="ARBA00023049"/>
    </source>
</evidence>
<dbReference type="Pfam" id="PF01433">
    <property type="entry name" value="Peptidase_M1"/>
    <property type="match status" value="1"/>
</dbReference>
<dbReference type="PANTHER" id="PTHR11533">
    <property type="entry name" value="PROTEASE M1 ZINC METALLOPROTEASE"/>
    <property type="match status" value="1"/>
</dbReference>
<evidence type="ECO:0000256" key="7">
    <source>
        <dbReference type="ARBA" id="ARBA00022670"/>
    </source>
</evidence>
<dbReference type="GO" id="GO:0042277">
    <property type="term" value="F:peptide binding"/>
    <property type="evidence" value="ECO:0007669"/>
    <property type="project" value="TreeGrafter"/>
</dbReference>
<evidence type="ECO:0000256" key="4">
    <source>
        <dbReference type="ARBA" id="ARBA00012564"/>
    </source>
</evidence>
<evidence type="ECO:0000256" key="3">
    <source>
        <dbReference type="ARBA" id="ARBA00010136"/>
    </source>
</evidence>
<dbReference type="SUPFAM" id="SSF63737">
    <property type="entry name" value="Leukotriene A4 hydrolase N-terminal domain"/>
    <property type="match status" value="1"/>
</dbReference>
<dbReference type="EC" id="3.4.11.2" evidence="4"/>
<evidence type="ECO:0000313" key="17">
    <source>
        <dbReference type="EMBL" id="NYI08380.1"/>
    </source>
</evidence>
<organism evidence="17 18">
    <name type="scientific">Allostreptomyces psammosilenae</name>
    <dbReference type="NCBI Taxonomy" id="1892865"/>
    <lineage>
        <taxon>Bacteria</taxon>
        <taxon>Bacillati</taxon>
        <taxon>Actinomycetota</taxon>
        <taxon>Actinomycetes</taxon>
        <taxon>Kitasatosporales</taxon>
        <taxon>Streptomycetaceae</taxon>
        <taxon>Allostreptomyces</taxon>
    </lineage>
</organism>
<evidence type="ECO:0000256" key="9">
    <source>
        <dbReference type="ARBA" id="ARBA00022801"/>
    </source>
</evidence>
<dbReference type="Pfam" id="PF11838">
    <property type="entry name" value="ERAP1_C"/>
    <property type="match status" value="1"/>
</dbReference>
<evidence type="ECO:0000256" key="1">
    <source>
        <dbReference type="ARBA" id="ARBA00000098"/>
    </source>
</evidence>
<reference evidence="17 18" key="1">
    <citation type="submission" date="2020-07" db="EMBL/GenBank/DDBJ databases">
        <title>Sequencing the genomes of 1000 actinobacteria strains.</title>
        <authorList>
            <person name="Klenk H.-P."/>
        </authorList>
    </citation>
    <scope>NUCLEOTIDE SEQUENCE [LARGE SCALE GENOMIC DNA]</scope>
    <source>
        <strain evidence="17 18">DSM 42178</strain>
    </source>
</reference>
<evidence type="ECO:0000313" key="18">
    <source>
        <dbReference type="Proteomes" id="UP000567795"/>
    </source>
</evidence>
<dbReference type="InterPro" id="IPR045357">
    <property type="entry name" value="Aminopeptidase_N-like_N"/>
</dbReference>
<feature type="domain" description="Peptidase M1 membrane alanine aminopeptidase" evidence="14">
    <location>
        <begin position="239"/>
        <end position="452"/>
    </location>
</feature>
<dbReference type="AlphaFoldDB" id="A0A853A4I2"/>
<evidence type="ECO:0000256" key="8">
    <source>
        <dbReference type="ARBA" id="ARBA00022723"/>
    </source>
</evidence>
<proteinExistence type="inferred from homology"/>
<evidence type="ECO:0000256" key="13">
    <source>
        <dbReference type="ARBA" id="ARBA00031533"/>
    </source>
</evidence>
<sequence length="869" mass="95499">MPGTNLTREEARTRADLLTVDAYEIDLDLSAARDSGTFRSTTTVRFSCARPGTDTFIDLVAPEVHEIVLNGTPLPPAEAFADSRITLPNLAAENELTVTASCAYTNTGEGLHKFVDPVDEETYLYTQFEVPDARRVFASFEQPDLKATFRFTVTAPAGWQVVSNSPTPQPEPAAEGTAVWRFLPTPRISSYITALIAGPYTAVHDEGYTSADGSRTVPLGIYCRPSLAQYLDADALFAVTKQGFAYFEERFDRPYPFAKYDQLFVPEFNAGAMENAGAVTIRDQYVFRSKVTDAAYEARAETVLHELAHMWFGDLVTMEWWNDLWLNESFATYASIACQAEALGSRWPHAWTTFANSMKTWAYRQDQLPSTHPIVAEIRDLDDVLVNFDGITYAKGASVLKQLVAYVGDDAFTEGLRRYFRAHAWGNTTLADFLGALEEASGRDLKAWSRAWLETAGINVLRPHLLTDDAGTITEFAVLQEAPPLPAGARGEAVLRPHRIAVGCYERDDVTGKLLRTERVELDVTGARTEVPQLVGRARPAVILLNDDDLSYAKVRLDEASLATVTEHLADFAESLPRALLWAAAWDMTRDGELATREYLELVLRNIDREGDIGVVQSLHRQTKLALDLYADPAWRPEGLARWADAAHQHLLAAEPGSDQQLAWARALAAAARSEQQLALLSGLLDGSVTVEGLKVDTELRWALLGRLVAAGVADEKAVEAELAGDRTAAGERHAASCLASRPTAAAKAEAWASVVERQDLPNAVQEAVIGGFVQTDQRELLEPYRARYFEVLAEVWATRSHEMAQQIVVGLYPSIHVSQATLDATDAWLEQAQPPAALRRLVVESRDGVARALRAQARDRAAGEAQGA</sequence>
<dbReference type="CDD" id="cd09602">
    <property type="entry name" value="M1_APN"/>
    <property type="match status" value="1"/>
</dbReference>
<evidence type="ECO:0000256" key="5">
    <source>
        <dbReference type="ARBA" id="ARBA00015611"/>
    </source>
</evidence>
<comment type="catalytic activity">
    <reaction evidence="1">
        <text>Release of an N-terminal amino acid, Xaa-|-Yaa- from a peptide, amide or arylamide. Xaa is preferably Ala, but may be most amino acids including Pro (slow action). When a terminal hydrophobic residue is followed by a prolyl residue, the two may be released as an intact Xaa-Pro dipeptide.</text>
        <dbReference type="EC" id="3.4.11.2"/>
    </reaction>
</comment>
<dbReference type="FunFam" id="1.10.390.10:FF:000004">
    <property type="entry name" value="Aminopeptidase N"/>
    <property type="match status" value="1"/>
</dbReference>
<accession>A0A853A4I2</accession>
<keyword evidence="10" id="KW-0862">Zinc</keyword>
<evidence type="ECO:0000259" key="16">
    <source>
        <dbReference type="Pfam" id="PF17900"/>
    </source>
</evidence>
<dbReference type="InterPro" id="IPR050344">
    <property type="entry name" value="Peptidase_M1_aminopeptidases"/>
</dbReference>
<dbReference type="GO" id="GO:0008270">
    <property type="term" value="F:zinc ion binding"/>
    <property type="evidence" value="ECO:0007669"/>
    <property type="project" value="InterPro"/>
</dbReference>
<dbReference type="GO" id="GO:0016020">
    <property type="term" value="C:membrane"/>
    <property type="evidence" value="ECO:0007669"/>
    <property type="project" value="TreeGrafter"/>
</dbReference>
<dbReference type="EMBL" id="JACBZD010000002">
    <property type="protein sequence ID" value="NYI08380.1"/>
    <property type="molecule type" value="Genomic_DNA"/>
</dbReference>
<dbReference type="NCBIfam" id="TIGR02412">
    <property type="entry name" value="pepN_strep_liv"/>
    <property type="match status" value="1"/>
</dbReference>
<comment type="similarity">
    <text evidence="3">Belongs to the peptidase M1 family.</text>
</comment>
<dbReference type="Gene3D" id="1.10.390.10">
    <property type="entry name" value="Neutral Protease Domain 2"/>
    <property type="match status" value="1"/>
</dbReference>
<dbReference type="InterPro" id="IPR012778">
    <property type="entry name" value="Pept_M1_aminopeptidase"/>
</dbReference>
<dbReference type="GO" id="GO:0005615">
    <property type="term" value="C:extracellular space"/>
    <property type="evidence" value="ECO:0007669"/>
    <property type="project" value="TreeGrafter"/>
</dbReference>
<dbReference type="PRINTS" id="PR00756">
    <property type="entry name" value="ALADIPTASE"/>
</dbReference>
<keyword evidence="9 17" id="KW-0378">Hydrolase</keyword>
<dbReference type="FunFam" id="2.60.40.1730:FF:000010">
    <property type="entry name" value="Putative aminopeptidase N"/>
    <property type="match status" value="1"/>
</dbReference>
<dbReference type="InterPro" id="IPR027268">
    <property type="entry name" value="Peptidase_M4/M1_CTD_sf"/>
</dbReference>
<gene>
    <name evidence="17" type="ORF">FHU37_005409</name>
</gene>
<dbReference type="GO" id="GO:0016285">
    <property type="term" value="F:alanyl aminopeptidase activity"/>
    <property type="evidence" value="ECO:0007669"/>
    <property type="project" value="UniProtKB-EC"/>
</dbReference>
<keyword evidence="18" id="KW-1185">Reference proteome</keyword>
<dbReference type="GO" id="GO:0043171">
    <property type="term" value="P:peptide catabolic process"/>
    <property type="evidence" value="ECO:0007669"/>
    <property type="project" value="TreeGrafter"/>
</dbReference>
<dbReference type="Gene3D" id="2.60.40.1730">
    <property type="entry name" value="tricorn interacting facor f3 domain"/>
    <property type="match status" value="1"/>
</dbReference>
<dbReference type="InterPro" id="IPR001930">
    <property type="entry name" value="Peptidase_M1"/>
</dbReference>
<keyword evidence="11" id="KW-0482">Metalloprotease</keyword>
<dbReference type="GO" id="GO:0006508">
    <property type="term" value="P:proteolysis"/>
    <property type="evidence" value="ECO:0007669"/>
    <property type="project" value="UniProtKB-KW"/>
</dbReference>
<name>A0A853A4I2_9ACTN</name>
<evidence type="ECO:0000256" key="2">
    <source>
        <dbReference type="ARBA" id="ARBA00001947"/>
    </source>
</evidence>
<evidence type="ECO:0000256" key="6">
    <source>
        <dbReference type="ARBA" id="ARBA00022438"/>
    </source>
</evidence>
<dbReference type="GO" id="GO:0070006">
    <property type="term" value="F:metalloaminopeptidase activity"/>
    <property type="evidence" value="ECO:0007669"/>
    <property type="project" value="TreeGrafter"/>
</dbReference>
<dbReference type="RefSeq" id="WP_179817202.1">
    <property type="nucleotide sequence ID" value="NZ_JACBZD010000002.1"/>
</dbReference>
<evidence type="ECO:0000256" key="12">
    <source>
        <dbReference type="ARBA" id="ARBA00029811"/>
    </source>
</evidence>
<keyword evidence="6 17" id="KW-0031">Aminopeptidase</keyword>
<protein>
    <recommendedName>
        <fullName evidence="5">Aminopeptidase N</fullName>
        <ecNumber evidence="4">3.4.11.2</ecNumber>
    </recommendedName>
    <alternativeName>
        <fullName evidence="12">Alanine aminopeptidase</fullName>
    </alternativeName>
    <alternativeName>
        <fullName evidence="13">Lysyl aminopeptidase</fullName>
    </alternativeName>
</protein>
<dbReference type="Pfam" id="PF17900">
    <property type="entry name" value="Peptidase_M1_N"/>
    <property type="match status" value="1"/>
</dbReference>
<evidence type="ECO:0000259" key="15">
    <source>
        <dbReference type="Pfam" id="PF11838"/>
    </source>
</evidence>
<evidence type="ECO:0000256" key="10">
    <source>
        <dbReference type="ARBA" id="ARBA00022833"/>
    </source>
</evidence>
<dbReference type="PANTHER" id="PTHR11533:SF174">
    <property type="entry name" value="PUROMYCIN-SENSITIVE AMINOPEPTIDASE-RELATED"/>
    <property type="match status" value="1"/>
</dbReference>
<dbReference type="InterPro" id="IPR042097">
    <property type="entry name" value="Aminopeptidase_N-like_N_sf"/>
</dbReference>
<evidence type="ECO:0000259" key="14">
    <source>
        <dbReference type="Pfam" id="PF01433"/>
    </source>
</evidence>
<dbReference type="InterPro" id="IPR014782">
    <property type="entry name" value="Peptidase_M1_dom"/>
</dbReference>
<dbReference type="Proteomes" id="UP000567795">
    <property type="component" value="Unassembled WGS sequence"/>
</dbReference>
<feature type="domain" description="ERAP1-like C-terminal" evidence="15">
    <location>
        <begin position="543"/>
        <end position="852"/>
    </location>
</feature>
<dbReference type="GO" id="GO:0005737">
    <property type="term" value="C:cytoplasm"/>
    <property type="evidence" value="ECO:0007669"/>
    <property type="project" value="TreeGrafter"/>
</dbReference>
<keyword evidence="8" id="KW-0479">Metal-binding</keyword>